<dbReference type="SUPFAM" id="SSF51182">
    <property type="entry name" value="RmlC-like cupins"/>
    <property type="match status" value="1"/>
</dbReference>
<dbReference type="PANTHER" id="PTHR43346">
    <property type="entry name" value="LIGAND BINDING DOMAIN PROTEIN, PUTATIVE (AFU_ORTHOLOGUE AFUA_6G14370)-RELATED"/>
    <property type="match status" value="1"/>
</dbReference>
<keyword evidence="2" id="KW-0413">Isomerase</keyword>
<comment type="caution">
    <text evidence="2">The sequence shown here is derived from an EMBL/GenBank/DDBJ whole genome shotgun (WGS) entry which is preliminary data.</text>
</comment>
<sequence>MNNGYQPYPHPNHPVYNPYNPYNCYNPYQHPYWGYTPMHHPCPPTQPIRLKDYGPCPYVVNIEEATKQNDYYRIALWTGEYLQLTLMSINPGDDIGLELHEDHDQFIRIEEGQGIIMMGDSKDQLDFKAEVYDDYAIFIPAGKWHNLINTGRTPLKLYSIYAPPEHPRGTIHRTKADAEKHPGY</sequence>
<evidence type="ECO:0000313" key="2">
    <source>
        <dbReference type="EMBL" id="TCP96178.1"/>
    </source>
</evidence>
<dbReference type="Gene3D" id="2.60.120.10">
    <property type="entry name" value="Jelly Rolls"/>
    <property type="match status" value="1"/>
</dbReference>
<protein>
    <submittedName>
        <fullName evidence="2">Mannose-6-phosphate isomerase-like protein (Cupin superfamily)</fullName>
    </submittedName>
</protein>
<dbReference type="EMBL" id="SLYC01000053">
    <property type="protein sequence ID" value="TCP96178.1"/>
    <property type="molecule type" value="Genomic_DNA"/>
</dbReference>
<evidence type="ECO:0000313" key="3">
    <source>
        <dbReference type="Proteomes" id="UP000295504"/>
    </source>
</evidence>
<dbReference type="Proteomes" id="UP000295504">
    <property type="component" value="Unassembled WGS sequence"/>
</dbReference>
<dbReference type="CDD" id="cd02223">
    <property type="entry name" value="cupin_Bh2720-like"/>
    <property type="match status" value="1"/>
</dbReference>
<evidence type="ECO:0000259" key="1">
    <source>
        <dbReference type="Pfam" id="PF07883"/>
    </source>
</evidence>
<gene>
    <name evidence="2" type="ORF">EDD79_105312</name>
</gene>
<dbReference type="PANTHER" id="PTHR43346:SF1">
    <property type="entry name" value="QUERCETIN 2,3-DIOXYGENASE-RELATED"/>
    <property type="match status" value="1"/>
</dbReference>
<accession>A0A4R2TG37</accession>
<keyword evidence="3" id="KW-1185">Reference proteome</keyword>
<proteinExistence type="predicted"/>
<dbReference type="AlphaFoldDB" id="A0A4R2TG37"/>
<dbReference type="Pfam" id="PF07883">
    <property type="entry name" value="Cupin_2"/>
    <property type="match status" value="1"/>
</dbReference>
<dbReference type="InterPro" id="IPR052538">
    <property type="entry name" value="Flavonoid_dioxygenase-like"/>
</dbReference>
<dbReference type="InterPro" id="IPR014710">
    <property type="entry name" value="RmlC-like_jellyroll"/>
</dbReference>
<feature type="domain" description="Cupin type-2" evidence="1">
    <location>
        <begin position="86"/>
        <end position="161"/>
    </location>
</feature>
<organism evidence="2 3">
    <name type="scientific">Serpentinicella alkaliphila</name>
    <dbReference type="NCBI Taxonomy" id="1734049"/>
    <lineage>
        <taxon>Bacteria</taxon>
        <taxon>Bacillati</taxon>
        <taxon>Bacillota</taxon>
        <taxon>Clostridia</taxon>
        <taxon>Peptostreptococcales</taxon>
        <taxon>Natronincolaceae</taxon>
        <taxon>Serpentinicella</taxon>
    </lineage>
</organism>
<dbReference type="GO" id="GO:0016853">
    <property type="term" value="F:isomerase activity"/>
    <property type="evidence" value="ECO:0007669"/>
    <property type="project" value="UniProtKB-KW"/>
</dbReference>
<name>A0A4R2TG37_9FIRM</name>
<reference evidence="2 3" key="1">
    <citation type="submission" date="2019-03" db="EMBL/GenBank/DDBJ databases">
        <title>Genomic Encyclopedia of Type Strains, Phase IV (KMG-IV): sequencing the most valuable type-strain genomes for metagenomic binning, comparative biology and taxonomic classification.</title>
        <authorList>
            <person name="Goeker M."/>
        </authorList>
    </citation>
    <scope>NUCLEOTIDE SEQUENCE [LARGE SCALE GENOMIC DNA]</scope>
    <source>
        <strain evidence="2 3">DSM 100013</strain>
    </source>
</reference>
<dbReference type="InterPro" id="IPR011051">
    <property type="entry name" value="RmlC_Cupin_sf"/>
</dbReference>
<dbReference type="InterPro" id="IPR013096">
    <property type="entry name" value="Cupin_2"/>
</dbReference>